<name>A0AA89BDM0_9ASTE</name>
<feature type="binding site" evidence="5">
    <location>
        <position position="75"/>
    </location>
    <ligand>
        <name>ATP</name>
        <dbReference type="ChEBI" id="CHEBI:30616"/>
    </ligand>
</feature>
<dbReference type="EMBL" id="JAVXUP010000244">
    <property type="protein sequence ID" value="KAK3033092.1"/>
    <property type="molecule type" value="Genomic_DNA"/>
</dbReference>
<dbReference type="PANTHER" id="PTHR47973">
    <property type="entry name" value="CYSTEINE-RICH RECEPTOR-LIKE PROTEIN KINASE 3"/>
    <property type="match status" value="1"/>
</dbReference>
<keyword evidence="9" id="KW-1185">Reference proteome</keyword>
<evidence type="ECO:0000313" key="8">
    <source>
        <dbReference type="EMBL" id="KAK3033092.1"/>
    </source>
</evidence>
<dbReference type="InterPro" id="IPR001245">
    <property type="entry name" value="Ser-Thr/Tyr_kinase_cat_dom"/>
</dbReference>
<dbReference type="GO" id="GO:0005524">
    <property type="term" value="F:ATP binding"/>
    <property type="evidence" value="ECO:0007669"/>
    <property type="project" value="UniProtKB-UniRule"/>
</dbReference>
<keyword evidence="3" id="KW-0418">Kinase</keyword>
<evidence type="ECO:0000256" key="4">
    <source>
        <dbReference type="ARBA" id="ARBA00022840"/>
    </source>
</evidence>
<keyword evidence="4 5" id="KW-0067">ATP-binding</keyword>
<dbReference type="PROSITE" id="PS00107">
    <property type="entry name" value="PROTEIN_KINASE_ATP"/>
    <property type="match status" value="1"/>
</dbReference>
<dbReference type="InterPro" id="IPR017441">
    <property type="entry name" value="Protein_kinase_ATP_BS"/>
</dbReference>
<protein>
    <recommendedName>
        <fullName evidence="7">Protein kinase domain-containing protein</fullName>
    </recommendedName>
</protein>
<dbReference type="InterPro" id="IPR000719">
    <property type="entry name" value="Prot_kinase_dom"/>
</dbReference>
<accession>A0AA89BDM0</accession>
<dbReference type="InterPro" id="IPR011009">
    <property type="entry name" value="Kinase-like_dom_sf"/>
</dbReference>
<proteinExistence type="predicted"/>
<feature type="domain" description="Protein kinase" evidence="7">
    <location>
        <begin position="47"/>
        <end position="313"/>
    </location>
</feature>
<evidence type="ECO:0000259" key="7">
    <source>
        <dbReference type="PROSITE" id="PS50011"/>
    </source>
</evidence>
<sequence>MTCFPFLFSRGVTSAGRKFGEFDEEFSGIHNVVLYSYKELQAATNDFSPANKIGEGGFGSVFKGRLRNGKVAAVKVLSAESRQGAPEFVTEVKVISDIEHENLVKLYGCCVQDNHRILVYQFLENNSLAQTLLGGGHSSIQGYLAPEYAIRGQLTRKADVYSFGVLLLEIVSGRCNTNARLPIEEQYILERTWQLYERRELVALVDTSLDGHFDAEEACNFLKIGLLCTQDNAKLRPSMSNVVKMLRGEKKYDGDTITKPGIISDFMDLKIGSNPKAEPDTNYTSSGSDNLTVSSGMSSQPTMTFTAYGIGPF</sequence>
<feature type="compositionally biased region" description="Polar residues" evidence="6">
    <location>
        <begin position="281"/>
        <end position="298"/>
    </location>
</feature>
<comment type="caution">
    <text evidence="8">The sequence shown here is derived from an EMBL/GenBank/DDBJ whole genome shotgun (WGS) entry which is preliminary data.</text>
</comment>
<dbReference type="SUPFAM" id="SSF56112">
    <property type="entry name" value="Protein kinase-like (PK-like)"/>
    <property type="match status" value="1"/>
</dbReference>
<evidence type="ECO:0000256" key="5">
    <source>
        <dbReference type="PROSITE-ProRule" id="PRU10141"/>
    </source>
</evidence>
<evidence type="ECO:0000313" key="9">
    <source>
        <dbReference type="Proteomes" id="UP001188597"/>
    </source>
</evidence>
<evidence type="ECO:0000256" key="3">
    <source>
        <dbReference type="ARBA" id="ARBA00022777"/>
    </source>
</evidence>
<keyword evidence="2 5" id="KW-0547">Nucleotide-binding</keyword>
<feature type="region of interest" description="Disordered" evidence="6">
    <location>
        <begin position="275"/>
        <end position="298"/>
    </location>
</feature>
<feature type="non-terminal residue" evidence="8">
    <location>
        <position position="1"/>
    </location>
</feature>
<organism evidence="8 9">
    <name type="scientific">Escallonia herrerae</name>
    <dbReference type="NCBI Taxonomy" id="1293975"/>
    <lineage>
        <taxon>Eukaryota</taxon>
        <taxon>Viridiplantae</taxon>
        <taxon>Streptophyta</taxon>
        <taxon>Embryophyta</taxon>
        <taxon>Tracheophyta</taxon>
        <taxon>Spermatophyta</taxon>
        <taxon>Magnoliopsida</taxon>
        <taxon>eudicotyledons</taxon>
        <taxon>Gunneridae</taxon>
        <taxon>Pentapetalae</taxon>
        <taxon>asterids</taxon>
        <taxon>campanulids</taxon>
        <taxon>Escalloniales</taxon>
        <taxon>Escalloniaceae</taxon>
        <taxon>Escallonia</taxon>
    </lineage>
</organism>
<keyword evidence="1" id="KW-0808">Transferase</keyword>
<dbReference type="GO" id="GO:0004672">
    <property type="term" value="F:protein kinase activity"/>
    <property type="evidence" value="ECO:0007669"/>
    <property type="project" value="InterPro"/>
</dbReference>
<dbReference type="Pfam" id="PF07714">
    <property type="entry name" value="PK_Tyr_Ser-Thr"/>
    <property type="match status" value="2"/>
</dbReference>
<evidence type="ECO:0000256" key="6">
    <source>
        <dbReference type="SAM" id="MobiDB-lite"/>
    </source>
</evidence>
<dbReference type="Gene3D" id="3.30.200.20">
    <property type="entry name" value="Phosphorylase Kinase, domain 1"/>
    <property type="match status" value="1"/>
</dbReference>
<dbReference type="FunFam" id="3.30.200.20:FF:000225">
    <property type="entry name" value="cold-responsive protein kinase 1"/>
    <property type="match status" value="1"/>
</dbReference>
<evidence type="ECO:0000256" key="2">
    <source>
        <dbReference type="ARBA" id="ARBA00022741"/>
    </source>
</evidence>
<dbReference type="PROSITE" id="PS50011">
    <property type="entry name" value="PROTEIN_KINASE_DOM"/>
    <property type="match status" value="1"/>
</dbReference>
<evidence type="ECO:0000256" key="1">
    <source>
        <dbReference type="ARBA" id="ARBA00022679"/>
    </source>
</evidence>
<reference evidence="8" key="1">
    <citation type="submission" date="2022-12" db="EMBL/GenBank/DDBJ databases">
        <title>Draft genome assemblies for two species of Escallonia (Escalloniales).</title>
        <authorList>
            <person name="Chanderbali A."/>
            <person name="Dervinis C."/>
            <person name="Anghel I."/>
            <person name="Soltis D."/>
            <person name="Soltis P."/>
            <person name="Zapata F."/>
        </authorList>
    </citation>
    <scope>NUCLEOTIDE SEQUENCE</scope>
    <source>
        <strain evidence="8">UCBG64.0493</strain>
        <tissue evidence="8">Leaf</tissue>
    </source>
</reference>
<dbReference type="Gene3D" id="1.10.510.10">
    <property type="entry name" value="Transferase(Phosphotransferase) domain 1"/>
    <property type="match status" value="1"/>
</dbReference>
<dbReference type="InterPro" id="IPR052059">
    <property type="entry name" value="CR_Ser/Thr_kinase"/>
</dbReference>
<gene>
    <name evidence="8" type="ORF">RJ639_036451</name>
</gene>
<dbReference type="AlphaFoldDB" id="A0AA89BDM0"/>
<dbReference type="Proteomes" id="UP001188597">
    <property type="component" value="Unassembled WGS sequence"/>
</dbReference>